<dbReference type="Gene3D" id="1.10.10.10">
    <property type="entry name" value="Winged helix-like DNA-binding domain superfamily/Winged helix DNA-binding domain"/>
    <property type="match status" value="1"/>
</dbReference>
<keyword evidence="2" id="KW-0238">DNA-binding</keyword>
<evidence type="ECO:0000313" key="6">
    <source>
        <dbReference type="Proteomes" id="UP001330812"/>
    </source>
</evidence>
<dbReference type="InterPro" id="IPR011711">
    <property type="entry name" value="GntR_C"/>
</dbReference>
<dbReference type="SMART" id="SM00895">
    <property type="entry name" value="FCD"/>
    <property type="match status" value="1"/>
</dbReference>
<keyword evidence="6" id="KW-1185">Reference proteome</keyword>
<organism evidence="5 6">
    <name type="scientific">Amycolatopsis rhabdoformis</name>
    <dbReference type="NCBI Taxonomy" id="1448059"/>
    <lineage>
        <taxon>Bacteria</taxon>
        <taxon>Bacillati</taxon>
        <taxon>Actinomycetota</taxon>
        <taxon>Actinomycetes</taxon>
        <taxon>Pseudonocardiales</taxon>
        <taxon>Pseudonocardiaceae</taxon>
        <taxon>Amycolatopsis</taxon>
    </lineage>
</organism>
<dbReference type="PANTHER" id="PTHR43537:SF45">
    <property type="entry name" value="GNTR FAMILY REGULATORY PROTEIN"/>
    <property type="match status" value="1"/>
</dbReference>
<dbReference type="CDD" id="cd07377">
    <property type="entry name" value="WHTH_GntR"/>
    <property type="match status" value="1"/>
</dbReference>
<dbReference type="InterPro" id="IPR008920">
    <property type="entry name" value="TF_FadR/GntR_C"/>
</dbReference>
<reference evidence="5 6" key="1">
    <citation type="journal article" date="2015" name="Int. J. Syst. Evol. Microbiol.">
        <title>Amycolatopsis rhabdoformis sp. nov., an actinomycete isolated from a tropical forest soil.</title>
        <authorList>
            <person name="Souza W.R."/>
            <person name="Silva R.E."/>
            <person name="Goodfellow M."/>
            <person name="Busarakam K."/>
            <person name="Figueiro F.S."/>
            <person name="Ferreira D."/>
            <person name="Rodrigues-Filho E."/>
            <person name="Moraes L.A.B."/>
            <person name="Zucchi T.D."/>
        </authorList>
    </citation>
    <scope>NUCLEOTIDE SEQUENCE [LARGE SCALE GENOMIC DNA]</scope>
    <source>
        <strain evidence="5 6">NCIMB 14900</strain>
    </source>
</reference>
<evidence type="ECO:0000256" key="2">
    <source>
        <dbReference type="ARBA" id="ARBA00023125"/>
    </source>
</evidence>
<dbReference type="Pfam" id="PF00392">
    <property type="entry name" value="GntR"/>
    <property type="match status" value="1"/>
</dbReference>
<dbReference type="PROSITE" id="PS50949">
    <property type="entry name" value="HTH_GNTR"/>
    <property type="match status" value="1"/>
</dbReference>
<dbReference type="PANTHER" id="PTHR43537">
    <property type="entry name" value="TRANSCRIPTIONAL REGULATOR, GNTR FAMILY"/>
    <property type="match status" value="1"/>
</dbReference>
<dbReference type="SMART" id="SM00345">
    <property type="entry name" value="HTH_GNTR"/>
    <property type="match status" value="1"/>
</dbReference>
<dbReference type="InterPro" id="IPR000524">
    <property type="entry name" value="Tscrpt_reg_HTH_GntR"/>
</dbReference>
<evidence type="ECO:0000256" key="3">
    <source>
        <dbReference type="ARBA" id="ARBA00023163"/>
    </source>
</evidence>
<dbReference type="Gene3D" id="1.20.120.530">
    <property type="entry name" value="GntR ligand-binding domain-like"/>
    <property type="match status" value="1"/>
</dbReference>
<dbReference type="SUPFAM" id="SSF46785">
    <property type="entry name" value="Winged helix' DNA-binding domain"/>
    <property type="match status" value="1"/>
</dbReference>
<gene>
    <name evidence="5" type="ORF">VSH64_17785</name>
</gene>
<evidence type="ECO:0000256" key="1">
    <source>
        <dbReference type="ARBA" id="ARBA00023015"/>
    </source>
</evidence>
<dbReference type="Pfam" id="PF07729">
    <property type="entry name" value="FCD"/>
    <property type="match status" value="1"/>
</dbReference>
<dbReference type="EMBL" id="CP142149">
    <property type="protein sequence ID" value="WSE33929.1"/>
    <property type="molecule type" value="Genomic_DNA"/>
</dbReference>
<name>A0ABZ1IHK4_9PSEU</name>
<dbReference type="InterPro" id="IPR036388">
    <property type="entry name" value="WH-like_DNA-bd_sf"/>
</dbReference>
<keyword evidence="1" id="KW-0805">Transcription regulation</keyword>
<keyword evidence="3" id="KW-0804">Transcription</keyword>
<feature type="domain" description="HTH gntR-type" evidence="4">
    <location>
        <begin position="13"/>
        <end position="80"/>
    </location>
</feature>
<sequence length="228" mass="24532">MLDVSPLPKVTRPLLRDEAYDRIRQAIIDGSLAPGTPLRDADLADELGLSRAPVRQALLRLAGDGLVESKPQSYTRVAAIAGDEVRDAVQLVRALHEFTIRQALPRLGARQIAEMRAANEKFAAAVGSGDVAAAIAADDELHDIPVRAGGNRAVAATLDRYTPLLRRLEYARFSSLPAHRSIRRHTELVDAIEAGDAVTAAAITSTIWSDLEASLDTSPETTDPMETP</sequence>
<protein>
    <submittedName>
        <fullName evidence="5">GntR family transcriptional regulator</fullName>
    </submittedName>
</protein>
<accession>A0ABZ1IHK4</accession>
<dbReference type="SUPFAM" id="SSF48008">
    <property type="entry name" value="GntR ligand-binding domain-like"/>
    <property type="match status" value="1"/>
</dbReference>
<evidence type="ECO:0000313" key="5">
    <source>
        <dbReference type="EMBL" id="WSE33929.1"/>
    </source>
</evidence>
<dbReference type="InterPro" id="IPR036390">
    <property type="entry name" value="WH_DNA-bd_sf"/>
</dbReference>
<proteinExistence type="predicted"/>
<dbReference type="Proteomes" id="UP001330812">
    <property type="component" value="Chromosome"/>
</dbReference>
<evidence type="ECO:0000259" key="4">
    <source>
        <dbReference type="PROSITE" id="PS50949"/>
    </source>
</evidence>